<gene>
    <name evidence="5" type="ORF">BEWA_030290</name>
</gene>
<dbReference type="Pfam" id="PF00347">
    <property type="entry name" value="Ribosomal_L6"/>
    <property type="match status" value="2"/>
</dbReference>
<dbReference type="EMBL" id="CP001669">
    <property type="protein sequence ID" value="AFZ80176.1"/>
    <property type="molecule type" value="Genomic_DNA"/>
</dbReference>
<dbReference type="PANTHER" id="PTHR11655">
    <property type="entry name" value="60S/50S RIBOSOMAL PROTEIN L6/L9"/>
    <property type="match status" value="1"/>
</dbReference>
<dbReference type="STRING" id="1537102.L0AYS7"/>
<dbReference type="PANTHER" id="PTHR11655:SF16">
    <property type="entry name" value="60S RIBOSOMAL PROTEIN L9"/>
    <property type="match status" value="1"/>
</dbReference>
<evidence type="ECO:0000313" key="5">
    <source>
        <dbReference type="EMBL" id="AFZ80176.1"/>
    </source>
</evidence>
<feature type="domain" description="Large ribosomal subunit protein uL6 alpha-beta" evidence="4">
    <location>
        <begin position="98"/>
        <end position="177"/>
    </location>
</feature>
<dbReference type="GO" id="GO:0003735">
    <property type="term" value="F:structural constituent of ribosome"/>
    <property type="evidence" value="ECO:0007669"/>
    <property type="project" value="InterPro"/>
</dbReference>
<dbReference type="OrthoDB" id="10252633at2759"/>
<dbReference type="VEuPathDB" id="PiroplasmaDB:BEWA_030290"/>
<dbReference type="RefSeq" id="XP_004829842.1">
    <property type="nucleotide sequence ID" value="XM_004829785.1"/>
</dbReference>
<dbReference type="SUPFAM" id="SSF56053">
    <property type="entry name" value="Ribosomal protein L6"/>
    <property type="match status" value="2"/>
</dbReference>
<dbReference type="PIRSF" id="PIRSF002162">
    <property type="entry name" value="Ribosomal_L6"/>
    <property type="match status" value="1"/>
</dbReference>
<dbReference type="InterPro" id="IPR020040">
    <property type="entry name" value="Ribosomal_uL6_a/b-dom"/>
</dbReference>
<evidence type="ECO:0000259" key="4">
    <source>
        <dbReference type="Pfam" id="PF00347"/>
    </source>
</evidence>
<evidence type="ECO:0000256" key="2">
    <source>
        <dbReference type="ARBA" id="ARBA00022980"/>
    </source>
</evidence>
<dbReference type="eggNOG" id="KOG3255">
    <property type="taxonomic scope" value="Eukaryota"/>
</dbReference>
<evidence type="ECO:0000256" key="1">
    <source>
        <dbReference type="ARBA" id="ARBA00009356"/>
    </source>
</evidence>
<dbReference type="PROSITE" id="PS00700">
    <property type="entry name" value="RIBOSOMAL_L6_2"/>
    <property type="match status" value="1"/>
</dbReference>
<keyword evidence="3" id="KW-0687">Ribonucleoprotein</keyword>
<name>L0AYS7_THEEQ</name>
<dbReference type="Gene3D" id="3.90.930.12">
    <property type="entry name" value="Ribosomal protein L6, alpha-beta domain"/>
    <property type="match status" value="2"/>
</dbReference>
<dbReference type="FunFam" id="3.90.930.12:FF:000004">
    <property type="entry name" value="60S ribosomal protein L9"/>
    <property type="match status" value="1"/>
</dbReference>
<dbReference type="InterPro" id="IPR000702">
    <property type="entry name" value="Ribosomal_uL6-like"/>
</dbReference>
<feature type="domain" description="Large ribosomal subunit protein uL6 alpha-beta" evidence="4">
    <location>
        <begin position="12"/>
        <end position="85"/>
    </location>
</feature>
<dbReference type="GeneID" id="15803536"/>
<dbReference type="KEGG" id="beq:BEWA_030290"/>
<dbReference type="GO" id="GO:0022625">
    <property type="term" value="C:cytosolic large ribosomal subunit"/>
    <property type="evidence" value="ECO:0007669"/>
    <property type="project" value="TreeGrafter"/>
</dbReference>
<reference evidence="5 6" key="1">
    <citation type="journal article" date="2012" name="BMC Genomics">
        <title>Comparative genomic analysis and phylogenetic position of Theileria equi.</title>
        <authorList>
            <person name="Kappmeyer L.S."/>
            <person name="Thiagarajan M."/>
            <person name="Herndon D.R."/>
            <person name="Ramsay J.D."/>
            <person name="Caler E."/>
            <person name="Djikeng A."/>
            <person name="Gillespie J.J."/>
            <person name="Lau A.O."/>
            <person name="Roalson E.H."/>
            <person name="Silva J.C."/>
            <person name="Silva M.G."/>
            <person name="Suarez C.E."/>
            <person name="Ueti M.W."/>
            <person name="Nene V.M."/>
            <person name="Mealey R.H."/>
            <person name="Knowles D.P."/>
            <person name="Brayton K.A."/>
        </authorList>
    </citation>
    <scope>NUCLEOTIDE SEQUENCE [LARGE SCALE GENOMIC DNA]</scope>
    <source>
        <strain evidence="5 6">WA</strain>
    </source>
</reference>
<comment type="similarity">
    <text evidence="1">Belongs to the universal ribosomal protein uL6 family.</text>
</comment>
<dbReference type="InterPro" id="IPR002359">
    <property type="entry name" value="Ribosomal_uL6_CS2"/>
</dbReference>
<protein>
    <submittedName>
        <fullName evidence="5">60S ribosomal protein L6, putative</fullName>
    </submittedName>
</protein>
<accession>L0AYS7</accession>
<organism evidence="5 6">
    <name type="scientific">Theileria equi strain WA</name>
    <dbReference type="NCBI Taxonomy" id="1537102"/>
    <lineage>
        <taxon>Eukaryota</taxon>
        <taxon>Sar</taxon>
        <taxon>Alveolata</taxon>
        <taxon>Apicomplexa</taxon>
        <taxon>Aconoidasida</taxon>
        <taxon>Piroplasmida</taxon>
        <taxon>Theileriidae</taxon>
        <taxon>Theileria</taxon>
    </lineage>
</organism>
<evidence type="ECO:0000256" key="3">
    <source>
        <dbReference type="ARBA" id="ARBA00023274"/>
    </source>
</evidence>
<dbReference type="GO" id="GO:0019843">
    <property type="term" value="F:rRNA binding"/>
    <property type="evidence" value="ECO:0007669"/>
    <property type="project" value="InterPro"/>
</dbReference>
<proteinExistence type="inferred from homology"/>
<keyword evidence="6" id="KW-1185">Reference proteome</keyword>
<dbReference type="GO" id="GO:0002181">
    <property type="term" value="P:cytoplasmic translation"/>
    <property type="evidence" value="ECO:0007669"/>
    <property type="project" value="TreeGrafter"/>
</dbReference>
<evidence type="ECO:0000313" key="6">
    <source>
        <dbReference type="Proteomes" id="UP000031512"/>
    </source>
</evidence>
<dbReference type="FunFam" id="3.90.930.12:FF:000003">
    <property type="entry name" value="60S ribosomal protein L9"/>
    <property type="match status" value="1"/>
</dbReference>
<dbReference type="Proteomes" id="UP000031512">
    <property type="component" value="Chromosome 1"/>
</dbReference>
<keyword evidence="2 5" id="KW-0689">Ribosomal protein</keyword>
<sequence>MKSLCSSDSLKVPPEVTISIKSRRVTVKGKHGEITRDFSHLPIDLHMSKDGKSVVIKIWFASRTRIAAIRTCLTHISNMITGVTKKYQYKMRLVHAHFPINSNVSDDGKVVEIRNFLGEKRVRVVKVLPGVLVKKSDAVKDELVLTGVDVESVSRSAALIHQSSIVRKKDIRQFLDGIYVSEKGVVDES</sequence>
<dbReference type="AlphaFoldDB" id="L0AYS7"/>
<dbReference type="InterPro" id="IPR036789">
    <property type="entry name" value="Ribosomal_uL6-like_a/b-dom_sf"/>
</dbReference>